<dbReference type="InterPro" id="IPR039360">
    <property type="entry name" value="Ras_GTPase"/>
</dbReference>
<dbReference type="PANTHER" id="PTHR10194">
    <property type="entry name" value="RAS GTPASE-ACTIVATING PROTEINS"/>
    <property type="match status" value="1"/>
</dbReference>
<name>M7SPC9_EUTLA</name>
<dbReference type="InterPro" id="IPR008936">
    <property type="entry name" value="Rho_GTPase_activation_prot"/>
</dbReference>
<dbReference type="SUPFAM" id="SSF49562">
    <property type="entry name" value="C2 domain (Calcium/lipid-binding domain, CaLB)"/>
    <property type="match status" value="1"/>
</dbReference>
<accession>M7SPC9</accession>
<dbReference type="InterPro" id="IPR035892">
    <property type="entry name" value="C2_domain_sf"/>
</dbReference>
<protein>
    <submittedName>
        <fullName evidence="3">Putative gtpase activating protein</fullName>
    </submittedName>
</protein>
<dbReference type="Gene3D" id="1.10.506.10">
    <property type="entry name" value="GTPase Activation - p120gap, domain 1"/>
    <property type="match status" value="2"/>
</dbReference>
<dbReference type="HOGENOM" id="CLU_055869_0_0_1"/>
<gene>
    <name evidence="3" type="ORF">UCREL1_6700</name>
</gene>
<dbReference type="GO" id="GO:0005096">
    <property type="term" value="F:GTPase activator activity"/>
    <property type="evidence" value="ECO:0007669"/>
    <property type="project" value="UniProtKB-KW"/>
</dbReference>
<dbReference type="STRING" id="1287681.M7SPC9"/>
<evidence type="ECO:0000313" key="3">
    <source>
        <dbReference type="EMBL" id="EMR66308.1"/>
    </source>
</evidence>
<dbReference type="AlphaFoldDB" id="M7SPC9"/>
<dbReference type="InterPro" id="IPR001936">
    <property type="entry name" value="RasGAP_dom"/>
</dbReference>
<dbReference type="Gene3D" id="2.60.40.150">
    <property type="entry name" value="C2 domain"/>
    <property type="match status" value="1"/>
</dbReference>
<dbReference type="KEGG" id="ela:UCREL1_6700"/>
<dbReference type="Proteomes" id="UP000012174">
    <property type="component" value="Unassembled WGS sequence"/>
</dbReference>
<sequence length="440" mass="50345">MTENDVTILSVIDLTQLSRCAVQQLDRSVLDEEYCIAIFPIYSSSSNQLSIFRPVYLALDSRVLFEVWFVLLRAFAVPDLYGLYPSMDEVVEVRDMNSEFEGQLFRVEKTIQMRVTEAKIRKATPLPDSHDRHGKERDPLVGNYVAEVILDGEVRARTTTQTDTKNPFWREFTQFTELPATMPYLSVLLKRVEGNMESLSHQLQASLGLSKTGNLTEVLCGAVDISFDKLERAKDHEQWLQICNEKQESVGTMLVRINHDELVVLPLEDYQPLSELLHRFSTGLTSQIALDMPASLRKLAETFLNIFQVSGTSSDWLSALVEEEIDGYGSQNSIKKLRFSRRLKSGKEYLEDILSDKIFEINELNPDCEVDPSRIYRGDDMKDHWSQLTQLTSEVWQCIAITATKLPPELRQILKYVRAVAEDRYLDSYGITRGLELNVP</sequence>
<keyword evidence="1" id="KW-0343">GTPase activation</keyword>
<organism evidence="3 4">
    <name type="scientific">Eutypa lata (strain UCR-EL1)</name>
    <name type="common">Grapevine dieback disease fungus</name>
    <name type="synonym">Eutypa armeniacae</name>
    <dbReference type="NCBI Taxonomy" id="1287681"/>
    <lineage>
        <taxon>Eukaryota</taxon>
        <taxon>Fungi</taxon>
        <taxon>Dikarya</taxon>
        <taxon>Ascomycota</taxon>
        <taxon>Pezizomycotina</taxon>
        <taxon>Sordariomycetes</taxon>
        <taxon>Xylariomycetidae</taxon>
        <taxon>Xylariales</taxon>
        <taxon>Diatrypaceae</taxon>
        <taxon>Eutypa</taxon>
    </lineage>
</organism>
<dbReference type="SUPFAM" id="SSF48350">
    <property type="entry name" value="GTPase activation domain, GAP"/>
    <property type="match status" value="1"/>
</dbReference>
<dbReference type="PANTHER" id="PTHR10194:SF60">
    <property type="entry name" value="RAS GTPASE-ACTIVATING PROTEIN RASKOL"/>
    <property type="match status" value="1"/>
</dbReference>
<evidence type="ECO:0000256" key="1">
    <source>
        <dbReference type="ARBA" id="ARBA00022468"/>
    </source>
</evidence>
<dbReference type="PROSITE" id="PS50018">
    <property type="entry name" value="RAS_GTPASE_ACTIV_2"/>
    <property type="match status" value="1"/>
</dbReference>
<dbReference type="EMBL" id="KB706676">
    <property type="protein sequence ID" value="EMR66308.1"/>
    <property type="molecule type" value="Genomic_DNA"/>
</dbReference>
<keyword evidence="4" id="KW-1185">Reference proteome</keyword>
<dbReference type="eggNOG" id="KOG3508">
    <property type="taxonomic scope" value="Eukaryota"/>
</dbReference>
<feature type="domain" description="Ras-GAP" evidence="2">
    <location>
        <begin position="329"/>
        <end position="440"/>
    </location>
</feature>
<proteinExistence type="predicted"/>
<reference evidence="4" key="1">
    <citation type="journal article" date="2013" name="Genome Announc.">
        <title>Draft genome sequence of the grapevine dieback fungus Eutypa lata UCR-EL1.</title>
        <authorList>
            <person name="Blanco-Ulate B."/>
            <person name="Rolshausen P.E."/>
            <person name="Cantu D."/>
        </authorList>
    </citation>
    <scope>NUCLEOTIDE SEQUENCE [LARGE SCALE GENOMIC DNA]</scope>
    <source>
        <strain evidence="4">UCR-EL1</strain>
    </source>
</reference>
<dbReference type="OrthoDB" id="775356at2759"/>
<evidence type="ECO:0000313" key="4">
    <source>
        <dbReference type="Proteomes" id="UP000012174"/>
    </source>
</evidence>
<evidence type="ECO:0000259" key="2">
    <source>
        <dbReference type="PROSITE" id="PS50018"/>
    </source>
</evidence>